<evidence type="ECO:0000259" key="5">
    <source>
        <dbReference type="Pfam" id="PF05368"/>
    </source>
</evidence>
<dbReference type="InterPro" id="IPR051164">
    <property type="entry name" value="NmrA-like_oxidored"/>
</dbReference>
<dbReference type="Pfam" id="PF05368">
    <property type="entry name" value="NmrA"/>
    <property type="match status" value="1"/>
</dbReference>
<evidence type="ECO:0000256" key="3">
    <source>
        <dbReference type="ARBA" id="ARBA00023002"/>
    </source>
</evidence>
<feature type="domain" description="NmrA-like" evidence="5">
    <location>
        <begin position="31"/>
        <end position="317"/>
    </location>
</feature>
<keyword evidence="7" id="KW-1185">Reference proteome</keyword>
<evidence type="ECO:0000256" key="4">
    <source>
        <dbReference type="SAM" id="MobiDB-lite"/>
    </source>
</evidence>
<dbReference type="InterPro" id="IPR036291">
    <property type="entry name" value="NAD(P)-bd_dom_sf"/>
</dbReference>
<dbReference type="PANTHER" id="PTHR42748:SF30">
    <property type="entry name" value="NMRA-LIKE DOMAIN-CONTAINING PROTEIN"/>
    <property type="match status" value="1"/>
</dbReference>
<reference evidence="6" key="1">
    <citation type="submission" date="2019-04" db="EMBL/GenBank/DDBJ databases">
        <title>Sequencing of skin fungus with MAO and IRED activity.</title>
        <authorList>
            <person name="Marsaioli A.J."/>
            <person name="Bonatto J.M.C."/>
            <person name="Reis Junior O."/>
        </authorList>
    </citation>
    <scope>NUCLEOTIDE SEQUENCE</scope>
    <source>
        <strain evidence="6">28M1</strain>
    </source>
</reference>
<organism evidence="6 7">
    <name type="scientific">Didymella heteroderae</name>
    <dbReference type="NCBI Taxonomy" id="1769908"/>
    <lineage>
        <taxon>Eukaryota</taxon>
        <taxon>Fungi</taxon>
        <taxon>Dikarya</taxon>
        <taxon>Ascomycota</taxon>
        <taxon>Pezizomycotina</taxon>
        <taxon>Dothideomycetes</taxon>
        <taxon>Pleosporomycetidae</taxon>
        <taxon>Pleosporales</taxon>
        <taxon>Pleosporineae</taxon>
        <taxon>Didymellaceae</taxon>
        <taxon>Didymella</taxon>
    </lineage>
</organism>
<dbReference type="OrthoDB" id="3358371at2759"/>
<dbReference type="SUPFAM" id="SSF51735">
    <property type="entry name" value="NAD(P)-binding Rossmann-fold domains"/>
    <property type="match status" value="1"/>
</dbReference>
<dbReference type="GO" id="GO:0016491">
    <property type="term" value="F:oxidoreductase activity"/>
    <property type="evidence" value="ECO:0007669"/>
    <property type="project" value="UniProtKB-KW"/>
</dbReference>
<keyword evidence="3" id="KW-0560">Oxidoreductase</keyword>
<dbReference type="EMBL" id="SWKV01000042">
    <property type="protein sequence ID" value="KAF3037458.1"/>
    <property type="molecule type" value="Genomic_DNA"/>
</dbReference>
<dbReference type="GO" id="GO:0005634">
    <property type="term" value="C:nucleus"/>
    <property type="evidence" value="ECO:0007669"/>
    <property type="project" value="TreeGrafter"/>
</dbReference>
<evidence type="ECO:0000256" key="2">
    <source>
        <dbReference type="ARBA" id="ARBA00022857"/>
    </source>
</evidence>
<name>A0A9P5BZT6_9PLEO</name>
<evidence type="ECO:0000256" key="1">
    <source>
        <dbReference type="ARBA" id="ARBA00006328"/>
    </source>
</evidence>
<sequence length="361" mass="39592">MQSSGPRGNEDHPSARFTNKPFEPFEEMSPKLITVFGATGAQGSSVLRSLATNTSNQFALRGTTRDPSSDSAKRISALGVELVKADGWDIASMVAAFKGSWGAFVNTNSDDPIFEDPGNTRTEVELGKLVVDAAIEAGVEVFVYSGFNSAKEITNGKVANPAFDDKYAIGQYAKSTGAFKSVVLASPGDYFENFTHPDLAPVFGGFPFIPSEDGTLIFRSPKWGGKEDVPFISISDDYGDIVHGIFLDPEKWNGKLVQAVSDIRSWEDSIQAFERVTDKKARFEEIPRWQDFDTYGIRALETVKLMFGFCQESGGRYYGEETEKHTAAGLKKAAAEARGLSDDQTKLLTLEEFFKREFVGK</sequence>
<evidence type="ECO:0000313" key="7">
    <source>
        <dbReference type="Proteomes" id="UP000758155"/>
    </source>
</evidence>
<keyword evidence="2" id="KW-0521">NADP</keyword>
<proteinExistence type="inferred from homology"/>
<dbReference type="Proteomes" id="UP000758155">
    <property type="component" value="Unassembled WGS sequence"/>
</dbReference>
<dbReference type="CDD" id="cd05251">
    <property type="entry name" value="NmrA_like_SDR_a"/>
    <property type="match status" value="1"/>
</dbReference>
<feature type="region of interest" description="Disordered" evidence="4">
    <location>
        <begin position="1"/>
        <end position="22"/>
    </location>
</feature>
<comment type="similarity">
    <text evidence="1">Belongs to the NmrA-type oxidoreductase family.</text>
</comment>
<dbReference type="PANTHER" id="PTHR42748">
    <property type="entry name" value="NITROGEN METABOLITE REPRESSION PROTEIN NMRA FAMILY MEMBER"/>
    <property type="match status" value="1"/>
</dbReference>
<accession>A0A9P5BZT6</accession>
<dbReference type="InterPro" id="IPR008030">
    <property type="entry name" value="NmrA-like"/>
</dbReference>
<gene>
    <name evidence="6" type="ORF">E8E12_001371</name>
</gene>
<evidence type="ECO:0000313" key="6">
    <source>
        <dbReference type="EMBL" id="KAF3037458.1"/>
    </source>
</evidence>
<dbReference type="Gene3D" id="3.40.50.720">
    <property type="entry name" value="NAD(P)-binding Rossmann-like Domain"/>
    <property type="match status" value="1"/>
</dbReference>
<dbReference type="AlphaFoldDB" id="A0A9P5BZT6"/>
<comment type="caution">
    <text evidence="6">The sequence shown here is derived from an EMBL/GenBank/DDBJ whole genome shotgun (WGS) entry which is preliminary data.</text>
</comment>
<dbReference type="Gene3D" id="3.90.25.10">
    <property type="entry name" value="UDP-galactose 4-epimerase, domain 1"/>
    <property type="match status" value="1"/>
</dbReference>
<protein>
    <recommendedName>
        <fullName evidence="5">NmrA-like domain-containing protein</fullName>
    </recommendedName>
</protein>